<name>Q22AU9_TETTS</name>
<dbReference type="Proteomes" id="UP000009168">
    <property type="component" value="Unassembled WGS sequence"/>
</dbReference>
<dbReference type="eggNOG" id="ENOG502R2NH">
    <property type="taxonomic scope" value="Eukaryota"/>
</dbReference>
<evidence type="ECO:0000256" key="1">
    <source>
        <dbReference type="SAM" id="Coils"/>
    </source>
</evidence>
<reference evidence="3" key="1">
    <citation type="journal article" date="2006" name="PLoS Biol.">
        <title>Macronuclear genome sequence of the ciliate Tetrahymena thermophila, a model eukaryote.</title>
        <authorList>
            <person name="Eisen J.A."/>
            <person name="Coyne R.S."/>
            <person name="Wu M."/>
            <person name="Wu D."/>
            <person name="Thiagarajan M."/>
            <person name="Wortman J.R."/>
            <person name="Badger J.H."/>
            <person name="Ren Q."/>
            <person name="Amedeo P."/>
            <person name="Jones K.M."/>
            <person name="Tallon L.J."/>
            <person name="Delcher A.L."/>
            <person name="Salzberg S.L."/>
            <person name="Silva J.C."/>
            <person name="Haas B.J."/>
            <person name="Majoros W.H."/>
            <person name="Farzad M."/>
            <person name="Carlton J.M."/>
            <person name="Smith R.K. Jr."/>
            <person name="Garg J."/>
            <person name="Pearlman R.E."/>
            <person name="Karrer K.M."/>
            <person name="Sun L."/>
            <person name="Manning G."/>
            <person name="Elde N.C."/>
            <person name="Turkewitz A.P."/>
            <person name="Asai D.J."/>
            <person name="Wilkes D.E."/>
            <person name="Wang Y."/>
            <person name="Cai H."/>
            <person name="Collins K."/>
            <person name="Stewart B.A."/>
            <person name="Lee S.R."/>
            <person name="Wilamowska K."/>
            <person name="Weinberg Z."/>
            <person name="Ruzzo W.L."/>
            <person name="Wloga D."/>
            <person name="Gaertig J."/>
            <person name="Frankel J."/>
            <person name="Tsao C.-C."/>
            <person name="Gorovsky M.A."/>
            <person name="Keeling P.J."/>
            <person name="Waller R.F."/>
            <person name="Patron N.J."/>
            <person name="Cherry J.M."/>
            <person name="Stover N.A."/>
            <person name="Krieger C.J."/>
            <person name="del Toro C."/>
            <person name="Ryder H.F."/>
            <person name="Williamson S.C."/>
            <person name="Barbeau R.A."/>
            <person name="Hamilton E.P."/>
            <person name="Orias E."/>
        </authorList>
    </citation>
    <scope>NUCLEOTIDE SEQUENCE [LARGE SCALE GENOMIC DNA]</scope>
    <source>
        <strain evidence="3">SB210</strain>
    </source>
</reference>
<sequence>MNSLYQERVTKVFDRLQNIQTNVDSERQTKWKFALSIIENLERKVDEIYTSKVDKFEALNDKIKALFDHLHQQKTIQVRLDTEVQENIEQTKKNCVNLLDSFTKEREDSERRVYQKLNTQIDNLTIEIQRNYQERTASQNYLQSQLEDELPRFEQEIKQESQFRQDLEQRIYQQFSEQISELKEMFEVERKEREQREEELINILKVIYTKVNEAIARCKSDREKSEEMLVRLVEQVIEKIKKELSESDY</sequence>
<dbReference type="RefSeq" id="XP_001030093.2">
    <property type="nucleotide sequence ID" value="XM_001030093.3"/>
</dbReference>
<dbReference type="HOGENOM" id="CLU_1589714_0_0_1"/>
<dbReference type="InParanoid" id="Q22AU9"/>
<keyword evidence="3" id="KW-1185">Reference proteome</keyword>
<dbReference type="KEGG" id="tet:TTHERM_01151610"/>
<dbReference type="GeneID" id="7835724"/>
<feature type="coiled-coil region" evidence="1">
    <location>
        <begin position="172"/>
        <end position="199"/>
    </location>
</feature>
<gene>
    <name evidence="2" type="ORF">TTHERM_01151610</name>
</gene>
<proteinExistence type="predicted"/>
<dbReference type="PANTHER" id="PTHR37027:SF2">
    <property type="entry name" value="CHROMOSOME UNDETERMINED SCAFFOLD_148, WHOLE GENOME SHOTGUN SEQUENCE"/>
    <property type="match status" value="1"/>
</dbReference>
<keyword evidence="1" id="KW-0175">Coiled coil</keyword>
<accession>Q22AU9</accession>
<organism evidence="2 3">
    <name type="scientific">Tetrahymena thermophila (strain SB210)</name>
    <dbReference type="NCBI Taxonomy" id="312017"/>
    <lineage>
        <taxon>Eukaryota</taxon>
        <taxon>Sar</taxon>
        <taxon>Alveolata</taxon>
        <taxon>Ciliophora</taxon>
        <taxon>Intramacronucleata</taxon>
        <taxon>Oligohymenophorea</taxon>
        <taxon>Hymenostomatida</taxon>
        <taxon>Tetrahymenina</taxon>
        <taxon>Tetrahymenidae</taxon>
        <taxon>Tetrahymena</taxon>
    </lineage>
</organism>
<dbReference type="OrthoDB" id="305514at2759"/>
<evidence type="ECO:0000313" key="2">
    <source>
        <dbReference type="EMBL" id="EAR82429.2"/>
    </source>
</evidence>
<dbReference type="PANTHER" id="PTHR37027">
    <property type="entry name" value="KDE4"/>
    <property type="match status" value="1"/>
</dbReference>
<protein>
    <submittedName>
        <fullName evidence="2">Normocyte-binding protein 2a, putative</fullName>
    </submittedName>
</protein>
<dbReference type="AlphaFoldDB" id="Q22AU9"/>
<evidence type="ECO:0000313" key="3">
    <source>
        <dbReference type="Proteomes" id="UP000009168"/>
    </source>
</evidence>
<dbReference type="EMBL" id="GG662461">
    <property type="protein sequence ID" value="EAR82429.2"/>
    <property type="molecule type" value="Genomic_DNA"/>
</dbReference>
<dbReference type="InterPro" id="IPR038835">
    <property type="entry name" value="Giardin_beta-like"/>
</dbReference>